<gene>
    <name evidence="9" type="ORF">J6I44_19775</name>
</gene>
<dbReference type="Gene3D" id="1.25.40.10">
    <property type="entry name" value="Tetratricopeptide repeat domain"/>
    <property type="match status" value="1"/>
</dbReference>
<evidence type="ECO:0000259" key="7">
    <source>
        <dbReference type="Pfam" id="PF07980"/>
    </source>
</evidence>
<keyword evidence="4" id="KW-0472">Membrane</keyword>
<dbReference type="RefSeq" id="WP_265767979.1">
    <property type="nucleotide sequence ID" value="NZ_JAGGJA010000022.1"/>
</dbReference>
<comment type="caution">
    <text evidence="9">The sequence shown here is derived from an EMBL/GenBank/DDBJ whole genome shotgun (WGS) entry which is preliminary data.</text>
</comment>
<comment type="similarity">
    <text evidence="2">Belongs to the SusD family.</text>
</comment>
<comment type="subcellular location">
    <subcellularLocation>
        <location evidence="1">Cell outer membrane</location>
    </subcellularLocation>
</comment>
<dbReference type="SUPFAM" id="SSF48452">
    <property type="entry name" value="TPR-like"/>
    <property type="match status" value="1"/>
</dbReference>
<keyword evidence="3 6" id="KW-0732">Signal</keyword>
<accession>A0ABT3PTC7</accession>
<evidence type="ECO:0000259" key="8">
    <source>
        <dbReference type="Pfam" id="PF14322"/>
    </source>
</evidence>
<proteinExistence type="inferred from homology"/>
<sequence length="521" mass="57881">MFIKNYKIVSAALLAMIVLFMASCVDNLNTSPLDNDIVTSEAVYETPEDYRQVLAKLYAGFAATGQQGPSGNADIQGIDEGFSSYIRQFWVAQEIPTDEAVVAWTDPGLPEFNYQSWGASNDFVMGMYSRIFYEITLANEFIRNANGNENSMVQSYNAEARFLRALSYWHALDFYGGGIPFVTEKDGVGAYNPQPASADSVFSYIENELLAIEDQLPATGQNEYGRAGQAAAWTLLAKLYLNAEVYTGEQRYSDALSYADKVIESGAYALEDNYQHLFLADNHTADGIIFPITFDGEHTKTYGGTNFIVHAAVGGDMSATEFGIDAGWAGHRTTPQLVDKFDQENDSRALFFTEGQELEIQDIEDFKQGYAITKWKNITSDGQPGSFPEFVDTDFPMFRLADVYLIYAEAVARGAEGGNTAKAVDLVNQIRERAFGDASQNITPGELTPEFILDERARELYWEGHRRTDLIRYGHFTSADYVWAWKGNTQEGAATSDHYALFPIPSSDVNSNTNLTQNLGY</sequence>
<keyword evidence="10" id="KW-1185">Reference proteome</keyword>
<feature type="domain" description="RagB/SusD" evidence="7">
    <location>
        <begin position="368"/>
        <end position="521"/>
    </location>
</feature>
<evidence type="ECO:0000256" key="6">
    <source>
        <dbReference type="SAM" id="SignalP"/>
    </source>
</evidence>
<evidence type="ECO:0000256" key="4">
    <source>
        <dbReference type="ARBA" id="ARBA00023136"/>
    </source>
</evidence>
<organism evidence="9 10">
    <name type="scientific">Fodinibius salsisoli</name>
    <dbReference type="NCBI Taxonomy" id="2820877"/>
    <lineage>
        <taxon>Bacteria</taxon>
        <taxon>Pseudomonadati</taxon>
        <taxon>Balneolota</taxon>
        <taxon>Balneolia</taxon>
        <taxon>Balneolales</taxon>
        <taxon>Balneolaceae</taxon>
        <taxon>Fodinibius</taxon>
    </lineage>
</organism>
<evidence type="ECO:0000256" key="2">
    <source>
        <dbReference type="ARBA" id="ARBA00006275"/>
    </source>
</evidence>
<evidence type="ECO:0000256" key="3">
    <source>
        <dbReference type="ARBA" id="ARBA00022729"/>
    </source>
</evidence>
<feature type="chain" id="PRO_5046861755" evidence="6">
    <location>
        <begin position="23"/>
        <end position="521"/>
    </location>
</feature>
<dbReference type="CDD" id="cd08977">
    <property type="entry name" value="SusD"/>
    <property type="match status" value="1"/>
</dbReference>
<dbReference type="Proteomes" id="UP001207918">
    <property type="component" value="Unassembled WGS sequence"/>
</dbReference>
<evidence type="ECO:0000313" key="9">
    <source>
        <dbReference type="EMBL" id="MCW9709110.1"/>
    </source>
</evidence>
<feature type="domain" description="SusD-like N-terminal" evidence="8">
    <location>
        <begin position="115"/>
        <end position="241"/>
    </location>
</feature>
<reference evidence="9 10" key="1">
    <citation type="submission" date="2021-03" db="EMBL/GenBank/DDBJ databases">
        <title>Aliifodinibius sp. nov., a new bacterium isolated from saline soil.</title>
        <authorList>
            <person name="Galisteo C."/>
            <person name="De La Haba R."/>
            <person name="Sanchez-Porro C."/>
            <person name="Ventosa A."/>
        </authorList>
    </citation>
    <scope>NUCLEOTIDE SEQUENCE [LARGE SCALE GENOMIC DNA]</scope>
    <source>
        <strain evidence="9 10">1BSP15-2V2</strain>
    </source>
</reference>
<name>A0ABT3PTC7_9BACT</name>
<dbReference type="Gene3D" id="1.10.3780.10">
    <property type="entry name" value="SusD-like"/>
    <property type="match status" value="1"/>
</dbReference>
<dbReference type="InterPro" id="IPR033985">
    <property type="entry name" value="SusD-like_N"/>
</dbReference>
<dbReference type="InterPro" id="IPR012944">
    <property type="entry name" value="SusD_RagB_dom"/>
</dbReference>
<dbReference type="PROSITE" id="PS51257">
    <property type="entry name" value="PROKAR_LIPOPROTEIN"/>
    <property type="match status" value="1"/>
</dbReference>
<evidence type="ECO:0000256" key="5">
    <source>
        <dbReference type="ARBA" id="ARBA00023237"/>
    </source>
</evidence>
<protein>
    <submittedName>
        <fullName evidence="9">RagB/SusD family nutrient uptake outer membrane protein</fullName>
    </submittedName>
</protein>
<dbReference type="InterPro" id="IPR011990">
    <property type="entry name" value="TPR-like_helical_dom_sf"/>
</dbReference>
<dbReference type="EMBL" id="JAGGJA010000022">
    <property type="protein sequence ID" value="MCW9709110.1"/>
    <property type="molecule type" value="Genomic_DNA"/>
</dbReference>
<dbReference type="Gene3D" id="1.25.40.390">
    <property type="match status" value="1"/>
</dbReference>
<dbReference type="Pfam" id="PF07980">
    <property type="entry name" value="SusD_RagB"/>
    <property type="match status" value="1"/>
</dbReference>
<feature type="signal peptide" evidence="6">
    <location>
        <begin position="1"/>
        <end position="22"/>
    </location>
</feature>
<dbReference type="Pfam" id="PF14322">
    <property type="entry name" value="SusD-like_3"/>
    <property type="match status" value="1"/>
</dbReference>
<keyword evidence="5" id="KW-0998">Cell outer membrane</keyword>
<evidence type="ECO:0000256" key="1">
    <source>
        <dbReference type="ARBA" id="ARBA00004442"/>
    </source>
</evidence>
<evidence type="ECO:0000313" key="10">
    <source>
        <dbReference type="Proteomes" id="UP001207918"/>
    </source>
</evidence>